<evidence type="ECO:0000313" key="2">
    <source>
        <dbReference type="EMBL" id="CAI9122138.1"/>
    </source>
</evidence>
<dbReference type="RefSeq" id="WP_289843125.1">
    <property type="nucleotide sequence ID" value="NZ_CATKSH010000034.1"/>
</dbReference>
<gene>
    <name evidence="2" type="ORF">LMG32879_002995</name>
</gene>
<proteinExistence type="predicted"/>
<evidence type="ECO:0000256" key="1">
    <source>
        <dbReference type="SAM" id="MobiDB-lite"/>
    </source>
</evidence>
<feature type="compositionally biased region" description="Low complexity" evidence="1">
    <location>
        <begin position="84"/>
        <end position="97"/>
    </location>
</feature>
<reference evidence="2" key="1">
    <citation type="submission" date="2023-03" db="EMBL/GenBank/DDBJ databases">
        <authorList>
            <person name="Cleenwerck I."/>
        </authorList>
    </citation>
    <scope>NUCLEOTIDE SEQUENCE</scope>
    <source>
        <strain evidence="2">LMG 32879</strain>
    </source>
</reference>
<dbReference type="AlphaFoldDB" id="A0AA35Y311"/>
<comment type="caution">
    <text evidence="2">The sequence shown here is derived from an EMBL/GenBank/DDBJ whole genome shotgun (WGS) entry which is preliminary data.</text>
</comment>
<accession>A0AA35Y311</accession>
<dbReference type="EMBL" id="CATKSH010000034">
    <property type="protein sequence ID" value="CAI9122138.1"/>
    <property type="molecule type" value="Genomic_DNA"/>
</dbReference>
<name>A0AA35Y311_9PROT</name>
<evidence type="ECO:0000313" key="3">
    <source>
        <dbReference type="Proteomes" id="UP001176960"/>
    </source>
</evidence>
<protein>
    <submittedName>
        <fullName evidence="2">Uncharacterized protein</fullName>
    </submittedName>
</protein>
<keyword evidence="3" id="KW-1185">Reference proteome</keyword>
<dbReference type="Proteomes" id="UP001176960">
    <property type="component" value="Unassembled WGS sequence"/>
</dbReference>
<sequence length="105" mass="10837">MTTPRFAPELDASVRRAVRRAVAPTFWRASAHRFGGNPCPPERGAAAGRAAAVVAVHLLGRVRPRVREARGVPVPPVGWVAGVARPSSGRAGSPAGGISYPVPGV</sequence>
<organism evidence="2 3">
    <name type="scientific">Brytella acorum</name>
    <dbReference type="NCBI Taxonomy" id="2959299"/>
    <lineage>
        <taxon>Bacteria</taxon>
        <taxon>Pseudomonadati</taxon>
        <taxon>Pseudomonadota</taxon>
        <taxon>Alphaproteobacteria</taxon>
        <taxon>Acetobacterales</taxon>
        <taxon>Acetobacteraceae</taxon>
        <taxon>Brytella</taxon>
    </lineage>
</organism>
<feature type="region of interest" description="Disordered" evidence="1">
    <location>
        <begin position="84"/>
        <end position="105"/>
    </location>
</feature>